<dbReference type="PANTHER" id="PTHR22926">
    <property type="entry name" value="PHOSPHO-N-ACETYLMURAMOYL-PENTAPEPTIDE-TRANSFERASE"/>
    <property type="match status" value="1"/>
</dbReference>
<dbReference type="Pfam" id="PF00953">
    <property type="entry name" value="Glycos_transf_4"/>
    <property type="match status" value="1"/>
</dbReference>
<sequence length="366" mass="38543">MSMALAACAAFLFALLLTPVVRRLAFLIGAVDAPGGRKVHHRVMPRLGGLAIFAGYLLTVVAMGFVDSDYHRSEIIGMLVGGAIIVIVGILDDTRDLPPKVKLLGQVLAALAVLPFGLSVDFLTNPFFPPFFGPDVVELGWLRGPITVIWIIGVTNAVNLIDGLDGLAAGIAAIASVTMAVVAWTQGQILVASLALILAASSAGFLKHNFHPARIFMGDTGAMFLGFTLACLSILGLAKVATVISVFIPILIVGIPILDTGFAIFRRMQKGQPIFQADKDHLHHRLLALGFSHPQTVMIIYAINTVLGVTAVVLTTVSTAQSVFILILLSSLILMAADRVGILGRSPSAPEIAASRVGLDGDDESN</sequence>
<dbReference type="PROSITE" id="PS01348">
    <property type="entry name" value="MRAY_2"/>
    <property type="match status" value="1"/>
</dbReference>
<evidence type="ECO:0000256" key="4">
    <source>
        <dbReference type="ARBA" id="ARBA00022692"/>
    </source>
</evidence>
<evidence type="ECO:0000256" key="5">
    <source>
        <dbReference type="ARBA" id="ARBA00022989"/>
    </source>
</evidence>
<keyword evidence="2" id="KW-1003">Cell membrane</keyword>
<keyword evidence="10" id="KW-1185">Reference proteome</keyword>
<name>B0THF1_HELMI</name>
<dbReference type="EMBL" id="CP000930">
    <property type="protein sequence ID" value="ABZ83389.1"/>
    <property type="molecule type" value="Genomic_DNA"/>
</dbReference>
<feature type="transmembrane region" description="Helical" evidence="8">
    <location>
        <begin position="309"/>
        <end position="337"/>
    </location>
</feature>
<feature type="transmembrane region" description="Helical" evidence="8">
    <location>
        <begin position="244"/>
        <end position="265"/>
    </location>
</feature>
<dbReference type="InterPro" id="IPR018480">
    <property type="entry name" value="PNAcMuramoyl-5peptid_Trfase_CS"/>
</dbReference>
<gene>
    <name evidence="9" type="ORF">HM1_1185</name>
</gene>
<evidence type="ECO:0000256" key="1">
    <source>
        <dbReference type="ARBA" id="ARBA00004651"/>
    </source>
</evidence>
<feature type="transmembrane region" description="Helical" evidence="8">
    <location>
        <begin position="73"/>
        <end position="91"/>
    </location>
</feature>
<feature type="transmembrane region" description="Helical" evidence="8">
    <location>
        <begin position="140"/>
        <end position="161"/>
    </location>
</feature>
<dbReference type="InterPro" id="IPR000715">
    <property type="entry name" value="Glycosyl_transferase_4"/>
</dbReference>
<dbReference type="HOGENOM" id="CLU_023982_2_4_9"/>
<dbReference type="AlphaFoldDB" id="B0THF1"/>
<dbReference type="GO" id="GO:0044038">
    <property type="term" value="P:cell wall macromolecule biosynthetic process"/>
    <property type="evidence" value="ECO:0007669"/>
    <property type="project" value="TreeGrafter"/>
</dbReference>
<evidence type="ECO:0000256" key="8">
    <source>
        <dbReference type="SAM" id="Phobius"/>
    </source>
</evidence>
<dbReference type="PANTHER" id="PTHR22926:SF3">
    <property type="entry name" value="UNDECAPRENYL-PHOSPHATE ALPHA-N-ACETYLGLUCOSAMINYL 1-PHOSPHATE TRANSFERASE"/>
    <property type="match status" value="1"/>
</dbReference>
<dbReference type="GO" id="GO:0071555">
    <property type="term" value="P:cell wall organization"/>
    <property type="evidence" value="ECO:0007669"/>
    <property type="project" value="TreeGrafter"/>
</dbReference>
<dbReference type="CDD" id="cd06853">
    <property type="entry name" value="GT_WecA_like"/>
    <property type="match status" value="1"/>
</dbReference>
<dbReference type="eggNOG" id="COG0472">
    <property type="taxonomic scope" value="Bacteria"/>
</dbReference>
<proteinExistence type="predicted"/>
<feature type="transmembrane region" description="Helical" evidence="8">
    <location>
        <begin position="103"/>
        <end position="128"/>
    </location>
</feature>
<comment type="cofactor">
    <cofactor evidence="7">
        <name>Mg(2+)</name>
        <dbReference type="ChEBI" id="CHEBI:18420"/>
    </cofactor>
</comment>
<evidence type="ECO:0000256" key="7">
    <source>
        <dbReference type="PIRSR" id="PIRSR600715-1"/>
    </source>
</evidence>
<evidence type="ECO:0000256" key="2">
    <source>
        <dbReference type="ARBA" id="ARBA00022475"/>
    </source>
</evidence>
<evidence type="ECO:0000256" key="3">
    <source>
        <dbReference type="ARBA" id="ARBA00022679"/>
    </source>
</evidence>
<feature type="transmembrane region" description="Helical" evidence="8">
    <location>
        <begin position="286"/>
        <end position="303"/>
    </location>
</feature>
<keyword evidence="3" id="KW-0808">Transferase</keyword>
<dbReference type="STRING" id="498761.HM1_1185"/>
<reference evidence="9 10" key="1">
    <citation type="journal article" date="2008" name="J. Bacteriol.">
        <title>The genome of Heliobacterium modesticaldum, a phototrophic representative of the Firmicutes containing the simplest photosynthetic apparatus.</title>
        <authorList>
            <person name="Sattley W.M."/>
            <person name="Madigan M.T."/>
            <person name="Swingley W.D."/>
            <person name="Cheung P.C."/>
            <person name="Clocksin K.M."/>
            <person name="Conrad A.L."/>
            <person name="Dejesa L.C."/>
            <person name="Honchak B.M."/>
            <person name="Jung D.O."/>
            <person name="Karbach L.E."/>
            <person name="Kurdoglu A."/>
            <person name="Lahiri S."/>
            <person name="Mastrian S.D."/>
            <person name="Page L.E."/>
            <person name="Taylor H.L."/>
            <person name="Wang Z.T."/>
            <person name="Raymond J."/>
            <person name="Chen M."/>
            <person name="Blankenship R.E."/>
            <person name="Touchman J.W."/>
        </authorList>
    </citation>
    <scope>NUCLEOTIDE SEQUENCE [LARGE SCALE GENOMIC DNA]</scope>
    <source>
        <strain evidence="10">ATCC 51547 / Ice1</strain>
    </source>
</reference>
<keyword evidence="7" id="KW-0479">Metal-binding</keyword>
<dbReference type="GO" id="GO:0046872">
    <property type="term" value="F:metal ion binding"/>
    <property type="evidence" value="ECO:0007669"/>
    <property type="project" value="UniProtKB-KW"/>
</dbReference>
<feature type="binding site" evidence="7">
    <location>
        <position position="159"/>
    </location>
    <ligand>
        <name>Mg(2+)</name>
        <dbReference type="ChEBI" id="CHEBI:18420"/>
    </ligand>
</feature>
<evidence type="ECO:0000313" key="10">
    <source>
        <dbReference type="Proteomes" id="UP000008550"/>
    </source>
</evidence>
<keyword evidence="4 8" id="KW-0812">Transmembrane</keyword>
<dbReference type="GO" id="GO:0009103">
    <property type="term" value="P:lipopolysaccharide biosynthetic process"/>
    <property type="evidence" value="ECO:0007669"/>
    <property type="project" value="TreeGrafter"/>
</dbReference>
<dbReference type="KEGG" id="hmo:HM1_1185"/>
<feature type="transmembrane region" description="Helical" evidence="8">
    <location>
        <begin position="47"/>
        <end position="66"/>
    </location>
</feature>
<keyword evidence="5 8" id="KW-1133">Transmembrane helix</keyword>
<evidence type="ECO:0000313" key="9">
    <source>
        <dbReference type="EMBL" id="ABZ83389.1"/>
    </source>
</evidence>
<accession>B0THF1</accession>
<dbReference type="GO" id="GO:0016780">
    <property type="term" value="F:phosphotransferase activity, for other substituted phosphate groups"/>
    <property type="evidence" value="ECO:0007669"/>
    <property type="project" value="InterPro"/>
</dbReference>
<feature type="binding site" evidence="7">
    <location>
        <position position="219"/>
    </location>
    <ligand>
        <name>Mg(2+)</name>
        <dbReference type="ChEBI" id="CHEBI:18420"/>
    </ligand>
</feature>
<keyword evidence="6 8" id="KW-0472">Membrane</keyword>
<protein>
    <submittedName>
        <fullName evidence="9">Undecaprenyl-phosphate n-acetylglucosaminyl 1-phosphatetransferase, putative</fullName>
    </submittedName>
</protein>
<dbReference type="GO" id="GO:0005886">
    <property type="term" value="C:plasma membrane"/>
    <property type="evidence" value="ECO:0007669"/>
    <property type="project" value="UniProtKB-SubCell"/>
</dbReference>
<comment type="subcellular location">
    <subcellularLocation>
        <location evidence="1">Cell membrane</location>
        <topology evidence="1">Multi-pass membrane protein</topology>
    </subcellularLocation>
</comment>
<evidence type="ECO:0000256" key="6">
    <source>
        <dbReference type="ARBA" id="ARBA00023136"/>
    </source>
</evidence>
<organism evidence="9 10">
    <name type="scientific">Heliobacterium modesticaldum (strain ATCC 51547 / Ice1)</name>
    <dbReference type="NCBI Taxonomy" id="498761"/>
    <lineage>
        <taxon>Bacteria</taxon>
        <taxon>Bacillati</taxon>
        <taxon>Bacillota</taxon>
        <taxon>Clostridia</taxon>
        <taxon>Eubacteriales</taxon>
        <taxon>Heliobacteriaceae</taxon>
        <taxon>Heliomicrobium</taxon>
    </lineage>
</organism>
<feature type="transmembrane region" description="Helical" evidence="8">
    <location>
        <begin position="167"/>
        <end position="200"/>
    </location>
</feature>
<dbReference type="Proteomes" id="UP000008550">
    <property type="component" value="Chromosome"/>
</dbReference>
<keyword evidence="7" id="KW-0460">Magnesium</keyword>
<feature type="transmembrane region" description="Helical" evidence="8">
    <location>
        <begin position="221"/>
        <end position="238"/>
    </location>
</feature>